<evidence type="ECO:0000313" key="4">
    <source>
        <dbReference type="Proteomes" id="UP000681594"/>
    </source>
</evidence>
<dbReference type="Gene3D" id="3.40.50.300">
    <property type="entry name" value="P-loop containing nucleotide triphosphate hydrolases"/>
    <property type="match status" value="2"/>
</dbReference>
<dbReference type="EMBL" id="JAGIZB010000036">
    <property type="protein sequence ID" value="MBP0447446.1"/>
    <property type="molecule type" value="Genomic_DNA"/>
</dbReference>
<evidence type="ECO:0000256" key="1">
    <source>
        <dbReference type="SAM" id="Coils"/>
    </source>
</evidence>
<proteinExistence type="predicted"/>
<organism evidence="3 4">
    <name type="scientific">Pararoseomonas baculiformis</name>
    <dbReference type="NCBI Taxonomy" id="2820812"/>
    <lineage>
        <taxon>Bacteria</taxon>
        <taxon>Pseudomonadati</taxon>
        <taxon>Pseudomonadota</taxon>
        <taxon>Alphaproteobacteria</taxon>
        <taxon>Acetobacterales</taxon>
        <taxon>Acetobacteraceae</taxon>
        <taxon>Pararoseomonas</taxon>
    </lineage>
</organism>
<dbReference type="Proteomes" id="UP000681594">
    <property type="component" value="Unassembled WGS sequence"/>
</dbReference>
<evidence type="ECO:0000313" key="3">
    <source>
        <dbReference type="EMBL" id="MBP0447446.1"/>
    </source>
</evidence>
<protein>
    <submittedName>
        <fullName evidence="3">AAA family ATPase</fullName>
    </submittedName>
</protein>
<accession>A0ABS4AKP1</accession>
<name>A0ABS4AKP1_9PROT</name>
<keyword evidence="1" id="KW-0175">Coiled coil</keyword>
<dbReference type="PANTHER" id="PTHR41259">
    <property type="entry name" value="DOUBLE-STRAND BREAK REPAIR RAD50 ATPASE, PUTATIVE-RELATED"/>
    <property type="match status" value="1"/>
</dbReference>
<comment type="caution">
    <text evidence="3">The sequence shown here is derived from an EMBL/GenBank/DDBJ whole genome shotgun (WGS) entry which is preliminary data.</text>
</comment>
<gene>
    <name evidence="3" type="ORF">J8J14_22045</name>
</gene>
<feature type="coiled-coil region" evidence="1">
    <location>
        <begin position="484"/>
        <end position="511"/>
    </location>
</feature>
<evidence type="ECO:0000259" key="2">
    <source>
        <dbReference type="Pfam" id="PF13514"/>
    </source>
</evidence>
<sequence>MRLTSLTLRRYGPFEEAALSFDPAPGRINLVLAPNGAGKSVLRHAFGELLFGIGGQTPMGFRHGYAGMQLSATGLAPDGSPFAFTRRKGLRNTLTGPDDAPLDQAWMDRLLGRADAKLLSQLFALDTERLRQGGRDLLSSGGALADALLAASGGLREASALRRGLEEERDRLAPQRRTATRPFYAALDRWSDSRKTLRQALVRPQEWAERERELREAEAARDAANGAAAEAGEALRRLERVRRTRPHLLRHAAALAWLEAHPEAPHLPPDLAARLPAARGAVALAAHGVDTARAALAQLDAEIAGVVTDDALLGRAEEIAALSSTVGLVKQAQEGLPEAEAALAAARDRVAAGLSALGQQQDADPAALLPSPGLLSELRRLMAEDAGQEAALAGLARRAAEGAIRLAEADAALAALPPPADARRLEELLAEIRRGGDPVAGLAAARRGVSEADARLAAALVGLPVGLRDPAVLAALDPPSTGALERLSGARDAAELALNRADEALRRAAAALLATRRERAALLAGGAPPTREALAEARARREAGWDLIFRRLSGETAGATERAYAGDRPLPLAYAEAVSEADSLADARWADAERAATAERLTRVLSEQETELSTAAAAREAALKARDAAQERWGAAVRPLGKAEDSTLAEVQSALSAREAGLAAAQGLATARAFLDELRARQEGAAARLCQAVGEVASPDLPLLLDRAEERVRQHRAAEGERRAREGAAAAARDLLRDVEGERAEASARRARWEREWDAALERLGVAPGTSPGTLEERLLAYDALGEAARELSSLEAQAGAWRASVERFGAGYAALCGALGLTPDPEPVAGLRALDRRQRAEAALAERRAALLDGRERDVEALREGEAALSGAEAGLRAVLAAAGAATPEQAEARIALGSERARQDALRVAAEEELLAGGDGLPLEVLRAEAEAVPSGELEAALSQAEAARERHAGEAQDQVAAVTRLELEMRQVSGDDVALRAAADEAAAAGLLGRTLEDALLLQVAAGLLDAALGAVQEGADDALLRRISTAFSTLTGGTYAGVASQEDERGTARLTLRSRAFPEEETGVDGLSEGTRDALFLALRLVAIEDQAAAGTVLPFLGDDILQSFDDGRAAAAFRALLELSGTAQVILLSHHEHLVPVLRAAVPTSAIHLQRLAS</sequence>
<dbReference type="RefSeq" id="WP_209381714.1">
    <property type="nucleotide sequence ID" value="NZ_JAGIZB010000036.1"/>
</dbReference>
<dbReference type="Pfam" id="PF13514">
    <property type="entry name" value="AAA_27"/>
    <property type="match status" value="1"/>
</dbReference>
<dbReference type="InterPro" id="IPR038734">
    <property type="entry name" value="YhaN_AAA"/>
</dbReference>
<dbReference type="InterPro" id="IPR027417">
    <property type="entry name" value="P-loop_NTPase"/>
</dbReference>
<dbReference type="PANTHER" id="PTHR41259:SF1">
    <property type="entry name" value="DOUBLE-STRAND BREAK REPAIR RAD50 ATPASE, PUTATIVE-RELATED"/>
    <property type="match status" value="1"/>
</dbReference>
<feature type="coiled-coil region" evidence="1">
    <location>
        <begin position="729"/>
        <end position="756"/>
    </location>
</feature>
<keyword evidence="4" id="KW-1185">Reference proteome</keyword>
<reference evidence="3 4" key="1">
    <citation type="submission" date="2021-03" db="EMBL/GenBank/DDBJ databases">
        <authorList>
            <person name="So Y."/>
        </authorList>
    </citation>
    <scope>NUCLEOTIDE SEQUENCE [LARGE SCALE GENOMIC DNA]</scope>
    <source>
        <strain evidence="3 4">SSH11</strain>
    </source>
</reference>
<feature type="domain" description="YhaN AAA" evidence="2">
    <location>
        <begin position="1"/>
        <end position="207"/>
    </location>
</feature>
<dbReference type="SUPFAM" id="SSF52540">
    <property type="entry name" value="P-loop containing nucleoside triphosphate hydrolases"/>
    <property type="match status" value="1"/>
</dbReference>